<keyword evidence="8" id="KW-1185">Reference proteome</keyword>
<dbReference type="AlphaFoldDB" id="A0A068NVM3"/>
<accession>A0A068NVM3</accession>
<evidence type="ECO:0000259" key="6">
    <source>
        <dbReference type="PROSITE" id="PS50011"/>
    </source>
</evidence>
<dbReference type="RefSeq" id="WP_025228674.1">
    <property type="nucleotide sequence ID" value="NZ_CP007139.1"/>
</dbReference>
<evidence type="ECO:0000256" key="4">
    <source>
        <dbReference type="ARBA" id="ARBA00022840"/>
    </source>
</evidence>
<keyword evidence="1" id="KW-0808">Transferase</keyword>
<proteinExistence type="predicted"/>
<dbReference type="PROSITE" id="PS00107">
    <property type="entry name" value="PROTEIN_KINASE_ATP"/>
    <property type="match status" value="1"/>
</dbReference>
<dbReference type="CDD" id="cd14014">
    <property type="entry name" value="STKc_PknB_like"/>
    <property type="match status" value="1"/>
</dbReference>
<protein>
    <submittedName>
        <fullName evidence="7">Serine/threonine protein kinase</fullName>
    </submittedName>
</protein>
<dbReference type="PANTHER" id="PTHR43289">
    <property type="entry name" value="MITOGEN-ACTIVATED PROTEIN KINASE KINASE KINASE 20-RELATED"/>
    <property type="match status" value="1"/>
</dbReference>
<sequence>MSPDPPPLSAGRVLADRFEIQRVLGRGGFGIAYLARDVARSDLAVVKELAPQGVRRDREGVLDLDRAATPGHILRHRFLQEAEVLRKLHHPGVPSLRATFSENGTAYYVTGFLPGAQTLEDRLRQAGPLSEDDAREVFFSLLDVLERVHAAGVLHRDIKPSNILLGREGEVLLIDFGAAREWVAENALTHTVMHTPGYAPPEQLSEKAARGPYTDLYGLSATIYHALAGRPPATANDRLAGVDLTPIAVLRREIDPVFANAIQACLEVRPADRPASVDEVRQMFHADQEPPPKPTDLESIDRELAAARRFRFERRACPACSGVLVEARPLRRGACPVCREGTVRRRELDERKCPICRAGSMETLENSGPLSICPVCAKGRLIQRRRSVLARDRIADCAGCGAHFEVVDGTMRLGEESATFEEWRARCGRGAKVRACSTCDAQFDLLVDGRWQRFGAGPAYYAEEWTRLAAGLSPGAGNASCDLCHADYWLEDDRLTLLDAATDPFDFGSRYTGRALQLDDVRWLGVGKSSGSPGLYCEECPTEFDRDGEYYRLVRSQRRELSRHLGEPRTLEDWHRIGQKVPTIDRQGELEKLLVPMLREAYRNGDLSFDNVDTAWRGQATRLSDETVGTLIVSAEEVSFGGRFRRWKVPVDAVLRASFEEDELEITLSGRTESVVFDLQPIVLTAHLESGNWDLVVTAEDLAKRLC</sequence>
<dbReference type="InterPro" id="IPR008271">
    <property type="entry name" value="Ser/Thr_kinase_AS"/>
</dbReference>
<dbReference type="Pfam" id="PF00069">
    <property type="entry name" value="Pkinase"/>
    <property type="match status" value="1"/>
</dbReference>
<dbReference type="PANTHER" id="PTHR43289:SF34">
    <property type="entry name" value="SERINE_THREONINE-PROTEIN KINASE YBDM-RELATED"/>
    <property type="match status" value="1"/>
</dbReference>
<dbReference type="GO" id="GO:0004674">
    <property type="term" value="F:protein serine/threonine kinase activity"/>
    <property type="evidence" value="ECO:0007669"/>
    <property type="project" value="UniProtKB-KW"/>
</dbReference>
<dbReference type="InterPro" id="IPR011009">
    <property type="entry name" value="Kinase-like_dom_sf"/>
</dbReference>
<keyword evidence="3 7" id="KW-0418">Kinase</keyword>
<evidence type="ECO:0000256" key="3">
    <source>
        <dbReference type="ARBA" id="ARBA00022777"/>
    </source>
</evidence>
<name>A0A068NVM3_FIMGI</name>
<dbReference type="Gene3D" id="1.10.510.10">
    <property type="entry name" value="Transferase(Phosphotransferase) domain 1"/>
    <property type="match status" value="1"/>
</dbReference>
<evidence type="ECO:0000256" key="2">
    <source>
        <dbReference type="ARBA" id="ARBA00022741"/>
    </source>
</evidence>
<feature type="binding site" evidence="5">
    <location>
        <position position="47"/>
    </location>
    <ligand>
        <name>ATP</name>
        <dbReference type="ChEBI" id="CHEBI:30616"/>
    </ligand>
</feature>
<evidence type="ECO:0000256" key="5">
    <source>
        <dbReference type="PROSITE-ProRule" id="PRU10141"/>
    </source>
</evidence>
<keyword evidence="7" id="KW-0723">Serine/threonine-protein kinase</keyword>
<dbReference type="Proteomes" id="UP000027982">
    <property type="component" value="Chromosome"/>
</dbReference>
<evidence type="ECO:0000256" key="1">
    <source>
        <dbReference type="ARBA" id="ARBA00022679"/>
    </source>
</evidence>
<dbReference type="InterPro" id="IPR000719">
    <property type="entry name" value="Prot_kinase_dom"/>
</dbReference>
<keyword evidence="2 5" id="KW-0547">Nucleotide-binding</keyword>
<evidence type="ECO:0000313" key="8">
    <source>
        <dbReference type="Proteomes" id="UP000027982"/>
    </source>
</evidence>
<dbReference type="OrthoDB" id="9788659at2"/>
<evidence type="ECO:0000313" key="7">
    <source>
        <dbReference type="EMBL" id="AIE87427.1"/>
    </source>
</evidence>
<dbReference type="GO" id="GO:0005524">
    <property type="term" value="F:ATP binding"/>
    <property type="evidence" value="ECO:0007669"/>
    <property type="project" value="UniProtKB-UniRule"/>
</dbReference>
<dbReference type="SUPFAM" id="SSF56112">
    <property type="entry name" value="Protein kinase-like (PK-like)"/>
    <property type="match status" value="1"/>
</dbReference>
<dbReference type="KEGG" id="fgi:OP10G_4059"/>
<dbReference type="STRING" id="661478.OP10G_4059"/>
<reference evidence="7 8" key="1">
    <citation type="journal article" date="2014" name="PLoS ONE">
        <title>The first complete genome sequence of the class fimbriimonadia in the phylum armatimonadetes.</title>
        <authorList>
            <person name="Hu Z.Y."/>
            <person name="Wang Y.Z."/>
            <person name="Im W.T."/>
            <person name="Wang S.Y."/>
            <person name="Zhao G.P."/>
            <person name="Zheng H.J."/>
            <person name="Quan Z.X."/>
        </authorList>
    </citation>
    <scope>NUCLEOTIDE SEQUENCE [LARGE SCALE GENOMIC DNA]</scope>
    <source>
        <strain evidence="7">Gsoil 348</strain>
    </source>
</reference>
<dbReference type="PROSITE" id="PS50011">
    <property type="entry name" value="PROTEIN_KINASE_DOM"/>
    <property type="match status" value="1"/>
</dbReference>
<dbReference type="eggNOG" id="COG0515">
    <property type="taxonomic scope" value="Bacteria"/>
</dbReference>
<dbReference type="HOGENOM" id="CLU_390162_0_0_0"/>
<dbReference type="SMART" id="SM00220">
    <property type="entry name" value="S_TKc"/>
    <property type="match status" value="1"/>
</dbReference>
<dbReference type="InterPro" id="IPR017441">
    <property type="entry name" value="Protein_kinase_ATP_BS"/>
</dbReference>
<keyword evidence="4 5" id="KW-0067">ATP-binding</keyword>
<dbReference type="PROSITE" id="PS00108">
    <property type="entry name" value="PROTEIN_KINASE_ST"/>
    <property type="match status" value="1"/>
</dbReference>
<feature type="domain" description="Protein kinase" evidence="6">
    <location>
        <begin position="18"/>
        <end position="285"/>
    </location>
</feature>
<organism evidence="7 8">
    <name type="scientific">Fimbriimonas ginsengisoli Gsoil 348</name>
    <dbReference type="NCBI Taxonomy" id="661478"/>
    <lineage>
        <taxon>Bacteria</taxon>
        <taxon>Bacillati</taxon>
        <taxon>Armatimonadota</taxon>
        <taxon>Fimbriimonadia</taxon>
        <taxon>Fimbriimonadales</taxon>
        <taxon>Fimbriimonadaceae</taxon>
        <taxon>Fimbriimonas</taxon>
    </lineage>
</organism>
<gene>
    <name evidence="7" type="ORF">OP10G_4059</name>
</gene>
<dbReference type="EMBL" id="CP007139">
    <property type="protein sequence ID" value="AIE87427.1"/>
    <property type="molecule type" value="Genomic_DNA"/>
</dbReference>
<dbReference type="Gene3D" id="3.30.200.20">
    <property type="entry name" value="Phosphorylase Kinase, domain 1"/>
    <property type="match status" value="1"/>
</dbReference>